<dbReference type="HOGENOM" id="CLU_196093_0_0_6"/>
<organism evidence="1">
    <name type="scientific">Xenorhabdus bovienii str. feltiae Moldova</name>
    <dbReference type="NCBI Taxonomy" id="1398200"/>
    <lineage>
        <taxon>Bacteria</taxon>
        <taxon>Pseudomonadati</taxon>
        <taxon>Pseudomonadota</taxon>
        <taxon>Gammaproteobacteria</taxon>
        <taxon>Enterobacterales</taxon>
        <taxon>Morganellaceae</taxon>
        <taxon>Xenorhabdus</taxon>
    </lineage>
</organism>
<dbReference type="Proteomes" id="UP000028487">
    <property type="component" value="Unassembled WGS sequence"/>
</dbReference>
<dbReference type="EMBL" id="CBSV010000202">
    <property type="protein sequence ID" value="CDH02721.1"/>
    <property type="molecule type" value="Genomic_DNA"/>
</dbReference>
<accession>A0A077NYS8</accession>
<dbReference type="AlphaFoldDB" id="A0A077NYS8"/>
<evidence type="ECO:0000313" key="1">
    <source>
        <dbReference type="EMBL" id="CDH02721.1"/>
    </source>
</evidence>
<proteinExistence type="predicted"/>
<dbReference type="RefSeq" id="WP_155271772.1">
    <property type="nucleotide sequence ID" value="NZ_CAWLWD010000029.1"/>
</dbReference>
<reference evidence="1" key="1">
    <citation type="submission" date="2013-07" db="EMBL/GenBank/DDBJ databases">
        <title>Sub-species coevolution in mutualistic symbiosis.</title>
        <authorList>
            <person name="Murfin K."/>
            <person name="Klassen J."/>
            <person name="Lee M."/>
            <person name="Forst S."/>
            <person name="Stock P."/>
            <person name="Goodrich-Blair H."/>
        </authorList>
    </citation>
    <scope>NUCLEOTIDE SEQUENCE [LARGE SCALE GENOMIC DNA]</scope>
    <source>
        <strain evidence="1">Feltiae Moldova</strain>
    </source>
</reference>
<name>A0A077NYS8_XENBV</name>
<sequence>MEVMAIIELSPNYPHSITHAEVQPEEIVSIKYKDIICRHHMAGTSGYSVWDERVY</sequence>
<dbReference type="SUPFAM" id="SSF141452">
    <property type="entry name" value="Hcp1-like"/>
    <property type="match status" value="1"/>
</dbReference>
<dbReference type="InterPro" id="IPR036624">
    <property type="entry name" value="Hcp1-lik_sf"/>
</dbReference>
<gene>
    <name evidence="1" type="ORF">XBFM1_320059</name>
</gene>
<protein>
    <submittedName>
        <fullName evidence="1">Uncharacterized protein</fullName>
    </submittedName>
</protein>
<comment type="caution">
    <text evidence="1">The sequence shown here is derived from an EMBL/GenBank/DDBJ whole genome shotgun (WGS) entry which is preliminary data.</text>
</comment>